<name>A0A4Z1P0Q1_9PEZI</name>
<proteinExistence type="inferred from homology"/>
<dbReference type="Pfam" id="PF03171">
    <property type="entry name" value="2OG-FeII_Oxy"/>
    <property type="match status" value="1"/>
</dbReference>
<dbReference type="InterPro" id="IPR044861">
    <property type="entry name" value="IPNS-like_FE2OG_OXY"/>
</dbReference>
<evidence type="ECO:0000313" key="5">
    <source>
        <dbReference type="Proteomes" id="UP000298493"/>
    </source>
</evidence>
<comment type="caution">
    <text evidence="4">The sequence shown here is derived from an EMBL/GenBank/DDBJ whole genome shotgun (WGS) entry which is preliminary data.</text>
</comment>
<dbReference type="InterPro" id="IPR050231">
    <property type="entry name" value="Iron_ascorbate_oxido_reductase"/>
</dbReference>
<organism evidence="4 5">
    <name type="scientific">Venturia nashicola</name>
    <dbReference type="NCBI Taxonomy" id="86259"/>
    <lineage>
        <taxon>Eukaryota</taxon>
        <taxon>Fungi</taxon>
        <taxon>Dikarya</taxon>
        <taxon>Ascomycota</taxon>
        <taxon>Pezizomycotina</taxon>
        <taxon>Dothideomycetes</taxon>
        <taxon>Pleosporomycetidae</taxon>
        <taxon>Venturiales</taxon>
        <taxon>Venturiaceae</taxon>
        <taxon>Venturia</taxon>
    </lineage>
</organism>
<dbReference type="InterPro" id="IPR032801">
    <property type="entry name" value="PXL2A/B/C"/>
</dbReference>
<feature type="domain" description="Fe2OG dioxygenase" evidence="3">
    <location>
        <begin position="184"/>
        <end position="299"/>
    </location>
</feature>
<dbReference type="PROSITE" id="PS51471">
    <property type="entry name" value="FE2OG_OXY"/>
    <property type="match status" value="1"/>
</dbReference>
<keyword evidence="5" id="KW-1185">Reference proteome</keyword>
<evidence type="ECO:0000313" key="4">
    <source>
        <dbReference type="EMBL" id="TID12996.1"/>
    </source>
</evidence>
<accession>A0A4Z1P0Q1</accession>
<sequence>MAKAVEKDGLAIPLIDFSTFLSGESTSKKQTAQAILHAFQTSGFIYLSNHGIQNLTVETAFQKSASFFDRPQEQKDALSWYSPEANRGYTAHGREKVTQLVDKDAVEALRAAAPDLKESLEIGRDDEEGMPNMWPSGDEEAVVFKKTMLAFFDECKELHRSVMRALALGLGIGESWFDGFTDRGDNTLRLLHYPSVSKDVFRKNQLQVRAGSHTDYGSITLLFQDSRGGLQVESPNGTFVDATPIPGTIVVNAGDLLARWSNETIKSTTHRVVEPPPRPEYEGLETYPPRYSIAYFCNPNFDKLIETIPTPLTKSQLFAKLDEAEAKMASQVEPAQSTPSTAMNNDFKGTVQPVASSATTSGTAETPSPGCGPQDFTENSTLYHLPTNERLEEAFKLDVLDKDGQKHNFGELCHNGGEGVQRNLVIFIRHWFCGVCQTYISALTSSLPPSTLSSLTPPTRLTIIGCGAASLIPQYLKTTSCPYTLYTDPTTALYKMFNFGRTLEMGKEPGYLKGKTMWGLSFGGVMQTIKTGWKARGGGDWMQVGGEFLFVKDAKEGATGGWNCEWAHRMRTTRDHAEVEELKELLGMKGGEMEEKKA</sequence>
<dbReference type="AlphaFoldDB" id="A0A4Z1P0Q1"/>
<dbReference type="InterPro" id="IPR026992">
    <property type="entry name" value="DIOX_N"/>
</dbReference>
<dbReference type="Proteomes" id="UP000298493">
    <property type="component" value="Unassembled WGS sequence"/>
</dbReference>
<evidence type="ECO:0000259" key="3">
    <source>
        <dbReference type="PROSITE" id="PS51471"/>
    </source>
</evidence>
<dbReference type="SUPFAM" id="SSF51197">
    <property type="entry name" value="Clavaminate synthase-like"/>
    <property type="match status" value="1"/>
</dbReference>
<feature type="compositionally biased region" description="Low complexity" evidence="2">
    <location>
        <begin position="355"/>
        <end position="369"/>
    </location>
</feature>
<dbReference type="Pfam" id="PF14226">
    <property type="entry name" value="DIOX_N"/>
    <property type="match status" value="1"/>
</dbReference>
<feature type="region of interest" description="Disordered" evidence="2">
    <location>
        <begin position="329"/>
        <end position="379"/>
    </location>
</feature>
<reference evidence="4 5" key="1">
    <citation type="submission" date="2019-04" db="EMBL/GenBank/DDBJ databases">
        <title>High contiguity whole genome sequence and gene annotation resource for two Venturia nashicola isolates.</title>
        <authorList>
            <person name="Prokchorchik M."/>
            <person name="Won K."/>
            <person name="Lee Y."/>
            <person name="Choi E.D."/>
            <person name="Segonzac C."/>
            <person name="Sohn K.H."/>
        </authorList>
    </citation>
    <scope>NUCLEOTIDE SEQUENCE [LARGE SCALE GENOMIC DNA]</scope>
    <source>
        <strain evidence="4 5">PRI2</strain>
    </source>
</reference>
<dbReference type="GO" id="GO:0044283">
    <property type="term" value="P:small molecule biosynthetic process"/>
    <property type="evidence" value="ECO:0007669"/>
    <property type="project" value="UniProtKB-ARBA"/>
</dbReference>
<feature type="compositionally biased region" description="Polar residues" evidence="2">
    <location>
        <begin position="333"/>
        <end position="344"/>
    </location>
</feature>
<dbReference type="STRING" id="86259.A0A4Z1P0Q1"/>
<dbReference type="Gene3D" id="2.60.120.330">
    <property type="entry name" value="B-lactam Antibiotic, Isopenicillin N Synthase, Chain"/>
    <property type="match status" value="1"/>
</dbReference>
<dbReference type="InterPro" id="IPR027443">
    <property type="entry name" value="IPNS-like_sf"/>
</dbReference>
<comment type="similarity">
    <text evidence="1">Belongs to the iron/ascorbate-dependent oxidoreductase family.</text>
</comment>
<dbReference type="PANTHER" id="PTHR47990">
    <property type="entry name" value="2-OXOGLUTARATE (2OG) AND FE(II)-DEPENDENT OXYGENASE SUPERFAMILY PROTEIN-RELATED"/>
    <property type="match status" value="1"/>
</dbReference>
<gene>
    <name evidence="4" type="ORF">E6O75_ATG10135</name>
</gene>
<evidence type="ECO:0000256" key="1">
    <source>
        <dbReference type="ARBA" id="ARBA00008056"/>
    </source>
</evidence>
<dbReference type="PRINTS" id="PR00682">
    <property type="entry name" value="IPNSYNTHASE"/>
</dbReference>
<dbReference type="EMBL" id="SNSC02000030">
    <property type="protein sequence ID" value="TID12996.1"/>
    <property type="molecule type" value="Genomic_DNA"/>
</dbReference>
<evidence type="ECO:0000256" key="2">
    <source>
        <dbReference type="SAM" id="MobiDB-lite"/>
    </source>
</evidence>
<dbReference type="Pfam" id="PF13911">
    <property type="entry name" value="AhpC-TSA_2"/>
    <property type="match status" value="1"/>
</dbReference>
<dbReference type="FunFam" id="2.60.120.330:FF:000030">
    <property type="entry name" value="Thymine dioxygenase"/>
    <property type="match status" value="1"/>
</dbReference>
<dbReference type="InterPro" id="IPR005123">
    <property type="entry name" value="Oxoglu/Fe-dep_dioxygenase_dom"/>
</dbReference>
<protein>
    <submittedName>
        <fullName evidence="4">Clavaminate synthase-like protein</fullName>
    </submittedName>
</protein>